<keyword evidence="3" id="KW-0238">DNA-binding</keyword>
<evidence type="ECO:0000256" key="1">
    <source>
        <dbReference type="ARBA" id="ARBA00010466"/>
    </source>
</evidence>
<dbReference type="Gene3D" id="1.10.10.60">
    <property type="entry name" value="Homeodomain-like"/>
    <property type="match status" value="1"/>
</dbReference>
<proteinExistence type="inferred from homology"/>
<dbReference type="InterPro" id="IPR037171">
    <property type="entry name" value="NagB/RpiA_transferase-like"/>
</dbReference>
<dbReference type="PANTHER" id="PTHR34294:SF1">
    <property type="entry name" value="TRANSCRIPTIONAL REGULATOR LSRR"/>
    <property type="match status" value="1"/>
</dbReference>
<comment type="similarity">
    <text evidence="1">Belongs to the SorC transcriptional regulatory family.</text>
</comment>
<evidence type="ECO:0000259" key="6">
    <source>
        <dbReference type="Pfam" id="PF12802"/>
    </source>
</evidence>
<evidence type="ECO:0000256" key="2">
    <source>
        <dbReference type="ARBA" id="ARBA00023015"/>
    </source>
</evidence>
<dbReference type="Pfam" id="PF12802">
    <property type="entry name" value="MarR_2"/>
    <property type="match status" value="1"/>
</dbReference>
<dbReference type="Proteomes" id="UP000254118">
    <property type="component" value="Unassembled WGS sequence"/>
</dbReference>
<dbReference type="GO" id="GO:0003700">
    <property type="term" value="F:DNA-binding transcription factor activity"/>
    <property type="evidence" value="ECO:0007669"/>
    <property type="project" value="InterPro"/>
</dbReference>
<dbReference type="SUPFAM" id="SSF46785">
    <property type="entry name" value="Winged helix' DNA-binding domain"/>
    <property type="match status" value="1"/>
</dbReference>
<feature type="domain" description="HTH marR-type" evidence="6">
    <location>
        <begin position="6"/>
        <end position="52"/>
    </location>
</feature>
<protein>
    <submittedName>
        <fullName evidence="7">Deoxyribonucleoside regulator</fullName>
    </submittedName>
</protein>
<keyword evidence="4" id="KW-0804">Transcription</keyword>
<dbReference type="InterPro" id="IPR036390">
    <property type="entry name" value="WH_DNA-bd_sf"/>
</dbReference>
<dbReference type="InterPro" id="IPR000835">
    <property type="entry name" value="HTH_MarR-typ"/>
</dbReference>
<feature type="domain" description="Sugar-binding" evidence="5">
    <location>
        <begin position="61"/>
        <end position="308"/>
    </location>
</feature>
<evidence type="ECO:0000313" key="8">
    <source>
        <dbReference type="Proteomes" id="UP000254118"/>
    </source>
</evidence>
<dbReference type="InterPro" id="IPR007324">
    <property type="entry name" value="Sugar-bd_dom_put"/>
</dbReference>
<evidence type="ECO:0000256" key="4">
    <source>
        <dbReference type="ARBA" id="ARBA00023163"/>
    </source>
</evidence>
<keyword evidence="2" id="KW-0805">Transcription regulation</keyword>
<dbReference type="Pfam" id="PF04198">
    <property type="entry name" value="Sugar-bind"/>
    <property type="match status" value="1"/>
</dbReference>
<gene>
    <name evidence="7" type="primary">deoR_2</name>
    <name evidence="7" type="ORF">NCTC7915_00392</name>
</gene>
<dbReference type="Gene3D" id="3.40.50.1360">
    <property type="match status" value="1"/>
</dbReference>
<evidence type="ECO:0000259" key="5">
    <source>
        <dbReference type="Pfam" id="PF04198"/>
    </source>
</evidence>
<dbReference type="InterPro" id="IPR051054">
    <property type="entry name" value="SorC_transcr_regulators"/>
</dbReference>
<sequence>MTPRDSQALEVVKLYYRYELSQNEIATRLGISRPTVSKLIQHAKDRGFVTVEIHDPRESGAELADELRTRFGLQEVRLVHDHPIDPELTRELGRIGASMLQDIVTDGDLVGIAWGRSMHSIALALEPQPRRGVQFIQLKGGISLTPRSTNELETMTMFTHAFNAYAWPLPLPVIFDSPEVKHLVEQDRHIRRLLNLGLEATVAVFTVGVVSQESVLLKIGQLTENEEKAILDHAIGDICSRFFDSTGSPFLSSVDERTIAIPLEKLREKDTRLLVAGGIRKAEALAVALRAGYATHLATDIDTARLIIDNDY</sequence>
<dbReference type="SUPFAM" id="SSF100950">
    <property type="entry name" value="NagB/RpiA/CoA transferase-like"/>
    <property type="match status" value="1"/>
</dbReference>
<reference evidence="7 8" key="1">
    <citation type="submission" date="2018-06" db="EMBL/GenBank/DDBJ databases">
        <authorList>
            <consortium name="Pathogen Informatics"/>
            <person name="Doyle S."/>
        </authorList>
    </citation>
    <scope>NUCLEOTIDE SEQUENCE [LARGE SCALE GENOMIC DNA]</scope>
    <source>
        <strain evidence="7 8">NCTC7915</strain>
    </source>
</reference>
<evidence type="ECO:0000256" key="3">
    <source>
        <dbReference type="ARBA" id="ARBA00023125"/>
    </source>
</evidence>
<dbReference type="EMBL" id="UFYA01000001">
    <property type="protein sequence ID" value="STD05288.1"/>
    <property type="molecule type" value="Genomic_DNA"/>
</dbReference>
<dbReference type="GO" id="GO:0030246">
    <property type="term" value="F:carbohydrate binding"/>
    <property type="evidence" value="ECO:0007669"/>
    <property type="project" value="InterPro"/>
</dbReference>
<organism evidence="7 8">
    <name type="scientific">Dermatophilus congolensis</name>
    <dbReference type="NCBI Taxonomy" id="1863"/>
    <lineage>
        <taxon>Bacteria</taxon>
        <taxon>Bacillati</taxon>
        <taxon>Actinomycetota</taxon>
        <taxon>Actinomycetes</taxon>
        <taxon>Micrococcales</taxon>
        <taxon>Dermatophilaceae</taxon>
        <taxon>Dermatophilus</taxon>
    </lineage>
</organism>
<name>A0AA46BLT8_9MICO</name>
<dbReference type="PANTHER" id="PTHR34294">
    <property type="entry name" value="TRANSCRIPTIONAL REGULATOR-RELATED"/>
    <property type="match status" value="1"/>
</dbReference>
<evidence type="ECO:0000313" key="7">
    <source>
        <dbReference type="EMBL" id="STD05288.1"/>
    </source>
</evidence>
<dbReference type="AlphaFoldDB" id="A0AA46BLT8"/>
<dbReference type="RefSeq" id="WP_115029485.1">
    <property type="nucleotide sequence ID" value="NZ_UFYA01000001.1"/>
</dbReference>
<accession>A0AA46BLT8</accession>
<comment type="caution">
    <text evidence="7">The sequence shown here is derived from an EMBL/GenBank/DDBJ whole genome shotgun (WGS) entry which is preliminary data.</text>
</comment>
<dbReference type="GO" id="GO:0003677">
    <property type="term" value="F:DNA binding"/>
    <property type="evidence" value="ECO:0007669"/>
    <property type="project" value="UniProtKB-KW"/>
</dbReference>